<organism evidence="3 4">
    <name type="scientific">Knufia fluminis</name>
    <dbReference type="NCBI Taxonomy" id="191047"/>
    <lineage>
        <taxon>Eukaryota</taxon>
        <taxon>Fungi</taxon>
        <taxon>Dikarya</taxon>
        <taxon>Ascomycota</taxon>
        <taxon>Pezizomycotina</taxon>
        <taxon>Eurotiomycetes</taxon>
        <taxon>Chaetothyriomycetidae</taxon>
        <taxon>Chaetothyriales</taxon>
        <taxon>Trichomeriaceae</taxon>
        <taxon>Knufia</taxon>
    </lineage>
</organism>
<keyword evidence="1" id="KW-0175">Coiled coil</keyword>
<name>A0AAN8EKI6_9EURO</name>
<proteinExistence type="predicted"/>
<feature type="coiled-coil region" evidence="1">
    <location>
        <begin position="161"/>
        <end position="188"/>
    </location>
</feature>
<dbReference type="EMBL" id="JAKLMC020000002">
    <property type="protein sequence ID" value="KAK5957884.1"/>
    <property type="molecule type" value="Genomic_DNA"/>
</dbReference>
<feature type="region of interest" description="Disordered" evidence="2">
    <location>
        <begin position="497"/>
        <end position="553"/>
    </location>
</feature>
<evidence type="ECO:0000313" key="3">
    <source>
        <dbReference type="EMBL" id="KAK5957884.1"/>
    </source>
</evidence>
<feature type="compositionally biased region" description="Polar residues" evidence="2">
    <location>
        <begin position="497"/>
        <end position="528"/>
    </location>
</feature>
<gene>
    <name evidence="3" type="ORF">OHC33_001073</name>
</gene>
<feature type="compositionally biased region" description="Polar residues" evidence="2">
    <location>
        <begin position="315"/>
        <end position="329"/>
    </location>
</feature>
<feature type="region of interest" description="Disordered" evidence="2">
    <location>
        <begin position="1"/>
        <end position="50"/>
    </location>
</feature>
<evidence type="ECO:0000313" key="4">
    <source>
        <dbReference type="Proteomes" id="UP001316803"/>
    </source>
</evidence>
<protein>
    <submittedName>
        <fullName evidence="3">Uncharacterized protein</fullName>
    </submittedName>
</protein>
<accession>A0AAN8EKI6</accession>
<dbReference type="AlphaFoldDB" id="A0AAN8EKI6"/>
<evidence type="ECO:0000256" key="2">
    <source>
        <dbReference type="SAM" id="MobiDB-lite"/>
    </source>
</evidence>
<feature type="region of interest" description="Disordered" evidence="2">
    <location>
        <begin position="423"/>
        <end position="480"/>
    </location>
</feature>
<feature type="region of interest" description="Disordered" evidence="2">
    <location>
        <begin position="315"/>
        <end position="336"/>
    </location>
</feature>
<sequence>MAKRSHQHSGSRSVPTYVQQSKCAPPPRMSSLPSNAMPPQQPPPPIPLSKMGMEELTEILPRLDAAVIAHDWIPCMQKKQQELKDWLQESAVKIDSENHPSSLEKDLRKVIDESKDVAKTYFKLFDVAKSLQNEDLRKKSNEFDELHAQRSEAIIALARHVSMHKEKCDQYEREIEEIKDKAAQSIDVLSHFIHQNLNEAMRNAPQEQIEKVLHVLVEMKSGTNYSSDHVRADLYQDLQVALQESNEERDGLRDVCTEQLATIQKQSRESDDYIAQMAEVIDRIMEKERQNKQLRAELADVKQQYRDREMAANIQMQEQKQQETKSSPISDDEGSALQRSLVKEVWKRDAEITNLRRKLEKTYTRETELQMQVRHLLQVAQGDQPEKQPSRLKRLLHGHQKSSPSIPTLNSMQNLSHSVFTPFSKEKPHTQQPPSPSKSGRSSPSLGAFCEPGSNIENFQLPPAHKAHQSASSSPDIPPRVREAVHYPQDEIDSAVSSRFHQMPSNMRPTASTSRPHTPKSSSTSSYDEITDYHRGRPRFNSDPGFQEASTMSSRDDRLAEDRQPLMNHNRVLSGIIEVTEDGGSFKRKSSSPDSTDKKMYLDSMHAARALGGLQIG</sequence>
<feature type="compositionally biased region" description="Polar residues" evidence="2">
    <location>
        <begin position="10"/>
        <end position="22"/>
    </location>
</feature>
<keyword evidence="4" id="KW-1185">Reference proteome</keyword>
<comment type="caution">
    <text evidence="3">The sequence shown here is derived from an EMBL/GenBank/DDBJ whole genome shotgun (WGS) entry which is preliminary data.</text>
</comment>
<reference evidence="3 4" key="1">
    <citation type="submission" date="2022-12" db="EMBL/GenBank/DDBJ databases">
        <title>Genomic features and morphological characterization of a novel Knufia sp. strain isolated from spacecraft assembly facility.</title>
        <authorList>
            <person name="Teixeira M."/>
            <person name="Chander A.M."/>
            <person name="Stajich J.E."/>
            <person name="Venkateswaran K."/>
        </authorList>
    </citation>
    <scope>NUCLEOTIDE SEQUENCE [LARGE SCALE GENOMIC DNA]</scope>
    <source>
        <strain evidence="3 4">FJI-L2-BK-P2</strain>
    </source>
</reference>
<evidence type="ECO:0000256" key="1">
    <source>
        <dbReference type="SAM" id="Coils"/>
    </source>
</evidence>
<dbReference type="Proteomes" id="UP001316803">
    <property type="component" value="Unassembled WGS sequence"/>
</dbReference>